<dbReference type="Proteomes" id="UP000640786">
    <property type="component" value="Unassembled WGS sequence"/>
</dbReference>
<dbReference type="PROSITE" id="PS51186">
    <property type="entry name" value="GNAT"/>
    <property type="match status" value="1"/>
</dbReference>
<gene>
    <name evidence="6" type="ORF">H9650_18675</name>
</gene>
<protein>
    <submittedName>
        <fullName evidence="6">Aminotransferase class V-fold PLP-dependent enzyme</fullName>
    </submittedName>
</protein>
<evidence type="ECO:0000256" key="2">
    <source>
        <dbReference type="ARBA" id="ARBA00022576"/>
    </source>
</evidence>
<evidence type="ECO:0000313" key="6">
    <source>
        <dbReference type="EMBL" id="MBD7946135.1"/>
    </source>
</evidence>
<evidence type="ECO:0000259" key="5">
    <source>
        <dbReference type="PROSITE" id="PS51186"/>
    </source>
</evidence>
<dbReference type="InterPro" id="IPR000192">
    <property type="entry name" value="Aminotrans_V_dom"/>
</dbReference>
<dbReference type="EMBL" id="JACSQO010000013">
    <property type="protein sequence ID" value="MBD7946135.1"/>
    <property type="molecule type" value="Genomic_DNA"/>
</dbReference>
<comment type="caution">
    <text evidence="6">The sequence shown here is derived from an EMBL/GenBank/DDBJ whole genome shotgun (WGS) entry which is preliminary data.</text>
</comment>
<keyword evidence="7" id="KW-1185">Reference proteome</keyword>
<dbReference type="PANTHER" id="PTHR42778">
    <property type="entry name" value="2-AMINOETHYLPHOSPHONATE--PYRUVATE TRANSAMINASE"/>
    <property type="match status" value="1"/>
</dbReference>
<accession>A0ABR8REG9</accession>
<name>A0ABR8REG9_9BACI</name>
<dbReference type="InterPro" id="IPR015422">
    <property type="entry name" value="PyrdxlP-dep_Trfase_small"/>
</dbReference>
<dbReference type="InterPro" id="IPR000182">
    <property type="entry name" value="GNAT_dom"/>
</dbReference>
<dbReference type="Gene3D" id="3.40.630.30">
    <property type="match status" value="1"/>
</dbReference>
<evidence type="ECO:0000256" key="4">
    <source>
        <dbReference type="ARBA" id="ARBA00022898"/>
    </source>
</evidence>
<dbReference type="Gene3D" id="3.40.640.10">
    <property type="entry name" value="Type I PLP-dependent aspartate aminotransferase-like (Major domain)"/>
    <property type="match status" value="1"/>
</dbReference>
<evidence type="ECO:0000256" key="3">
    <source>
        <dbReference type="ARBA" id="ARBA00022679"/>
    </source>
</evidence>
<dbReference type="Pfam" id="PF00266">
    <property type="entry name" value="Aminotran_5"/>
    <property type="match status" value="1"/>
</dbReference>
<evidence type="ECO:0000256" key="1">
    <source>
        <dbReference type="ARBA" id="ARBA00001933"/>
    </source>
</evidence>
<dbReference type="SUPFAM" id="SSF55729">
    <property type="entry name" value="Acyl-CoA N-acyltransferases (Nat)"/>
    <property type="match status" value="1"/>
</dbReference>
<organism evidence="6 7">
    <name type="scientific">Psychrobacillus faecigallinarum</name>
    <dbReference type="NCBI Taxonomy" id="2762235"/>
    <lineage>
        <taxon>Bacteria</taxon>
        <taxon>Bacillati</taxon>
        <taxon>Bacillota</taxon>
        <taxon>Bacilli</taxon>
        <taxon>Bacillales</taxon>
        <taxon>Bacillaceae</taxon>
        <taxon>Psychrobacillus</taxon>
    </lineage>
</organism>
<dbReference type="Pfam" id="PF21926">
    <property type="entry name" value="FeeM"/>
    <property type="match status" value="1"/>
</dbReference>
<keyword evidence="3" id="KW-0808">Transferase</keyword>
<sequence>MYWCKIARSEKEFEAIARLNYETFVEEIPQHEPNPSGMRVDPFHHENVYVIVLKDQELAGMVAFRAERPFSLDKKLGPVENILPEDALQGMLCEVRLLAVDKKHRNGRVFYYLARALSDYAYENGYGAAVISGTVREQKLYNQLGFEPFADPVGAEGALYVPMVLTRERFDNSVAARFKQKRHSFYPGPVHLTAPIQMAFQEDPITHRSHEYEVMLERVKSRLCQMSGTKHAHLLVGSGTLANEAMIAQLKVLDEKGLILTNGAFGERLEKQAMRWGLEYNVLSYEWGQTYHLETIERKLSSGNYSWLLMAHGETSTGMLNNLDELQVICKRYNVLLCADCVSSFGSLPFSMEGVYLATGVSGKAIGSMSGLSFVFANSEIVSCERIPTYLDIGLTTNSAIPFTMPSQFILSLENALMAYDNGQRYKLLHKRWMFIEEEIERLDIELFTNHNYPMIFTIQEKEFPYLAEDARMSGFDLHYRSDYLKEKGLIQISCIQPDFELAWTKFVKWFANYRLYHDSEQQSSLN</sequence>
<dbReference type="InterPro" id="IPR016181">
    <property type="entry name" value="Acyl_CoA_acyltransferase"/>
</dbReference>
<dbReference type="SUPFAM" id="SSF53383">
    <property type="entry name" value="PLP-dependent transferases"/>
    <property type="match status" value="1"/>
</dbReference>
<proteinExistence type="predicted"/>
<evidence type="ECO:0000313" key="7">
    <source>
        <dbReference type="Proteomes" id="UP000640786"/>
    </source>
</evidence>
<dbReference type="InterPro" id="IPR054597">
    <property type="entry name" value="FeeM_cat"/>
</dbReference>
<dbReference type="Gene3D" id="3.90.1150.10">
    <property type="entry name" value="Aspartate Aminotransferase, domain 1"/>
    <property type="match status" value="1"/>
</dbReference>
<reference evidence="6 7" key="1">
    <citation type="submission" date="2020-08" db="EMBL/GenBank/DDBJ databases">
        <title>A Genomic Blueprint of the Chicken Gut Microbiome.</title>
        <authorList>
            <person name="Gilroy R."/>
            <person name="Ravi A."/>
            <person name="Getino M."/>
            <person name="Pursley I."/>
            <person name="Horton D.L."/>
            <person name="Alikhan N.-F."/>
            <person name="Baker D."/>
            <person name="Gharbi K."/>
            <person name="Hall N."/>
            <person name="Watson M."/>
            <person name="Adriaenssens E.M."/>
            <person name="Foster-Nyarko E."/>
            <person name="Jarju S."/>
            <person name="Secka A."/>
            <person name="Antonio M."/>
            <person name="Oren A."/>
            <person name="Chaudhuri R."/>
            <person name="La Ragione R.M."/>
            <person name="Hildebrand F."/>
            <person name="Pallen M.J."/>
        </authorList>
    </citation>
    <scope>NUCLEOTIDE SEQUENCE [LARGE SCALE GENOMIC DNA]</scope>
    <source>
        <strain evidence="6 7">Sa2BUA9</strain>
    </source>
</reference>
<keyword evidence="2 6" id="KW-0032">Aminotransferase</keyword>
<dbReference type="InterPro" id="IPR015421">
    <property type="entry name" value="PyrdxlP-dep_Trfase_major"/>
</dbReference>
<keyword evidence="4" id="KW-0663">Pyridoxal phosphate</keyword>
<dbReference type="InterPro" id="IPR015424">
    <property type="entry name" value="PyrdxlP-dep_Trfase"/>
</dbReference>
<dbReference type="PANTHER" id="PTHR42778:SF1">
    <property type="entry name" value="2-AMINOETHYLPHOSPHONATE--PYRUVATE TRANSAMINASE"/>
    <property type="match status" value="1"/>
</dbReference>
<feature type="domain" description="N-acetyltransferase" evidence="5">
    <location>
        <begin position="4"/>
        <end position="168"/>
    </location>
</feature>
<dbReference type="RefSeq" id="WP_151112482.1">
    <property type="nucleotide sequence ID" value="NZ_JACSQO010000013.1"/>
</dbReference>
<dbReference type="GO" id="GO:0008483">
    <property type="term" value="F:transaminase activity"/>
    <property type="evidence" value="ECO:0007669"/>
    <property type="project" value="UniProtKB-KW"/>
</dbReference>
<comment type="cofactor">
    <cofactor evidence="1">
        <name>pyridoxal 5'-phosphate</name>
        <dbReference type="ChEBI" id="CHEBI:597326"/>
    </cofactor>
</comment>